<evidence type="ECO:0000313" key="3">
    <source>
        <dbReference type="Proteomes" id="UP000077875"/>
    </source>
</evidence>
<evidence type="ECO:0000259" key="1">
    <source>
        <dbReference type="PROSITE" id="PS51186"/>
    </source>
</evidence>
<dbReference type="Gene3D" id="3.40.630.90">
    <property type="match status" value="1"/>
</dbReference>
<dbReference type="RefSeq" id="WP_064121846.1">
    <property type="nucleotide sequence ID" value="NZ_CP015243.1"/>
</dbReference>
<dbReference type="EMBL" id="CP015243">
    <property type="protein sequence ID" value="ANF56882.1"/>
    <property type="molecule type" value="Genomic_DNA"/>
</dbReference>
<reference evidence="2 3" key="1">
    <citation type="submission" date="2016-04" db="EMBL/GenBank/DDBJ databases">
        <title>Complete Genome Sequence of Halotalea alkalilenta IHB B 13600.</title>
        <authorList>
            <person name="Swarnkar M.K."/>
            <person name="Sharma A."/>
            <person name="Kaushal K."/>
            <person name="Soni R."/>
            <person name="Rana S."/>
            <person name="Singh A.K."/>
            <person name="Gulati A."/>
        </authorList>
    </citation>
    <scope>NUCLEOTIDE SEQUENCE [LARGE SCALE GENOMIC DNA]</scope>
    <source>
        <strain evidence="2 3">IHB B 13600</strain>
    </source>
</reference>
<organism evidence="2 3">
    <name type="scientific">Halotalea alkalilenta</name>
    <dbReference type="NCBI Taxonomy" id="376489"/>
    <lineage>
        <taxon>Bacteria</taxon>
        <taxon>Pseudomonadati</taxon>
        <taxon>Pseudomonadota</taxon>
        <taxon>Gammaproteobacteria</taxon>
        <taxon>Oceanospirillales</taxon>
        <taxon>Halomonadaceae</taxon>
        <taxon>Halotalea</taxon>
    </lineage>
</organism>
<keyword evidence="3" id="KW-1185">Reference proteome</keyword>
<dbReference type="InterPro" id="IPR000182">
    <property type="entry name" value="GNAT_dom"/>
</dbReference>
<dbReference type="PANTHER" id="PTHR47237:SF2">
    <property type="entry name" value="BLL4206 PROTEIN"/>
    <property type="match status" value="1"/>
</dbReference>
<proteinExistence type="predicted"/>
<dbReference type="Gene3D" id="3.40.630.30">
    <property type="match status" value="1"/>
</dbReference>
<protein>
    <recommendedName>
        <fullName evidence="1">N-acetyltransferase domain-containing protein</fullName>
    </recommendedName>
</protein>
<name>A0A172YCQ5_9GAMM</name>
<dbReference type="AlphaFoldDB" id="A0A172YCQ5"/>
<feature type="domain" description="N-acetyltransferase" evidence="1">
    <location>
        <begin position="10"/>
        <end position="137"/>
    </location>
</feature>
<dbReference type="GO" id="GO:0016747">
    <property type="term" value="F:acyltransferase activity, transferring groups other than amino-acyl groups"/>
    <property type="evidence" value="ECO:0007669"/>
    <property type="project" value="InterPro"/>
</dbReference>
<gene>
    <name evidence="2" type="ORF">A5892_04865</name>
</gene>
<accession>A0A172YCQ5</accession>
<dbReference type="Proteomes" id="UP000077875">
    <property type="component" value="Chromosome"/>
</dbReference>
<dbReference type="InterPro" id="IPR016181">
    <property type="entry name" value="Acyl_CoA_acyltransferase"/>
</dbReference>
<evidence type="ECO:0000313" key="2">
    <source>
        <dbReference type="EMBL" id="ANF56882.1"/>
    </source>
</evidence>
<dbReference type="Pfam" id="PF18014">
    <property type="entry name" value="Acetyltransf_18"/>
    <property type="match status" value="1"/>
</dbReference>
<dbReference type="InterPro" id="IPR041496">
    <property type="entry name" value="YitH/HolE_GNAT"/>
</dbReference>
<dbReference type="CDD" id="cd04301">
    <property type="entry name" value="NAT_SF"/>
    <property type="match status" value="1"/>
</dbReference>
<dbReference type="STRING" id="376489.A5892_04865"/>
<dbReference type="Pfam" id="PF13508">
    <property type="entry name" value="Acetyltransf_7"/>
    <property type="match status" value="1"/>
</dbReference>
<dbReference type="InterPro" id="IPR052729">
    <property type="entry name" value="Acyl/Acetyltrans_Enzymes"/>
</dbReference>
<sequence>MSSPDACSSLALRPLAAADLDAAHQLSLALAWPHRREDWAQLLRAGEGLALVDGERLIGTAFCLSQGRCASVGLVIVADDHQGRGLGRRLMQEALALAGTRTALLVATEAGAPLYRKLGFERVGDVHQHQGEALPQSSASLGTNGLRRLDEADRGALEELAAAGSGHGRVPVLGVALDAANAAVGIERDGRLVAFALRRPFGRGESIGPIYAENQGQAERLVDALLEDAAQRFMRLDAIDDAFDPDWLAARGLDRVDSPIRMVRGEAPSPRGATRQFGMITQAMG</sequence>
<dbReference type="PANTHER" id="PTHR47237">
    <property type="entry name" value="SLL0310 PROTEIN"/>
    <property type="match status" value="1"/>
</dbReference>
<dbReference type="PROSITE" id="PS51186">
    <property type="entry name" value="GNAT"/>
    <property type="match status" value="1"/>
</dbReference>
<dbReference type="SUPFAM" id="SSF55729">
    <property type="entry name" value="Acyl-CoA N-acyltransferases (Nat)"/>
    <property type="match status" value="1"/>
</dbReference>
<dbReference type="KEGG" id="haa:A5892_04865"/>